<proteinExistence type="predicted"/>
<evidence type="ECO:0000313" key="3">
    <source>
        <dbReference type="EMBL" id="PIP30066.1"/>
    </source>
</evidence>
<dbReference type="Proteomes" id="UP000228812">
    <property type="component" value="Unassembled WGS sequence"/>
</dbReference>
<keyword evidence="1" id="KW-1133">Transmembrane helix</keyword>
<keyword evidence="1" id="KW-0812">Transmembrane</keyword>
<organism evidence="3 4">
    <name type="scientific">Candidatus Jorgensenbacteria bacterium CG23_combo_of_CG06-09_8_20_14_all_54_14</name>
    <dbReference type="NCBI Taxonomy" id="1974595"/>
    <lineage>
        <taxon>Bacteria</taxon>
        <taxon>Candidatus Joergenseniibacteriota</taxon>
    </lineage>
</organism>
<accession>A0A2G9ZA87</accession>
<feature type="transmembrane region" description="Helical" evidence="1">
    <location>
        <begin position="27"/>
        <end position="52"/>
    </location>
</feature>
<evidence type="ECO:0000259" key="2">
    <source>
        <dbReference type="Pfam" id="PF20803"/>
    </source>
</evidence>
<dbReference type="EMBL" id="PCRZ01000015">
    <property type="protein sequence ID" value="PIP30066.1"/>
    <property type="molecule type" value="Genomic_DNA"/>
</dbReference>
<sequence length="199" mass="24011">MRNDYAEGHENMKLRKNSRAYKILKRLAIGGGFIVLSTIAPQSGTLIVRSLLRDYFRRKRFERYRWLNDLKNLQKRELVDYRELGDGRIKITITRRGKMEVLTYRFDHLKLQRPARWDRRWRLVMFDIPSGCKKARDAFRQKLRSLEFYPLQKSVFITPFPCEKEIDFLASIFDVQKYTLLLYVSGFEGEEKLRHHFKI</sequence>
<name>A0A2G9ZA87_9BACT</name>
<dbReference type="Gene3D" id="3.30.70.2650">
    <property type="match status" value="1"/>
</dbReference>
<gene>
    <name evidence="3" type="ORF">COX26_00765</name>
</gene>
<feature type="domain" description="Transcriptional repressor PaaX-like central Cas2-like" evidence="2">
    <location>
        <begin position="115"/>
        <end position="185"/>
    </location>
</feature>
<protein>
    <recommendedName>
        <fullName evidence="2">Transcriptional repressor PaaX-like central Cas2-like domain-containing protein</fullName>
    </recommendedName>
</protein>
<evidence type="ECO:0000256" key="1">
    <source>
        <dbReference type="SAM" id="Phobius"/>
    </source>
</evidence>
<dbReference type="InterPro" id="IPR048846">
    <property type="entry name" value="PaaX-like_central"/>
</dbReference>
<comment type="caution">
    <text evidence="3">The sequence shown here is derived from an EMBL/GenBank/DDBJ whole genome shotgun (WGS) entry which is preliminary data.</text>
</comment>
<keyword evidence="1" id="KW-0472">Membrane</keyword>
<reference evidence="3 4" key="1">
    <citation type="submission" date="2017-09" db="EMBL/GenBank/DDBJ databases">
        <title>Depth-based differentiation of microbial function through sediment-hosted aquifers and enrichment of novel symbionts in the deep terrestrial subsurface.</title>
        <authorList>
            <person name="Probst A.J."/>
            <person name="Ladd B."/>
            <person name="Jarett J.K."/>
            <person name="Geller-Mcgrath D.E."/>
            <person name="Sieber C.M."/>
            <person name="Emerson J.B."/>
            <person name="Anantharaman K."/>
            <person name="Thomas B.C."/>
            <person name="Malmstrom R."/>
            <person name="Stieglmeier M."/>
            <person name="Klingl A."/>
            <person name="Woyke T."/>
            <person name="Ryan C.M."/>
            <person name="Banfield J.F."/>
        </authorList>
    </citation>
    <scope>NUCLEOTIDE SEQUENCE [LARGE SCALE GENOMIC DNA]</scope>
    <source>
        <strain evidence="3">CG23_combo_of_CG06-09_8_20_14_all_54_14</strain>
    </source>
</reference>
<dbReference type="Pfam" id="PF20803">
    <property type="entry name" value="PaaX_M"/>
    <property type="match status" value="1"/>
</dbReference>
<dbReference type="AlphaFoldDB" id="A0A2G9ZA87"/>
<evidence type="ECO:0000313" key="4">
    <source>
        <dbReference type="Proteomes" id="UP000228812"/>
    </source>
</evidence>
<dbReference type="SUPFAM" id="SSF143430">
    <property type="entry name" value="TTP0101/SSO1404-like"/>
    <property type="match status" value="1"/>
</dbReference>